<protein>
    <recommendedName>
        <fullName evidence="12">dihydrouracil dehydrogenase (NAD(+))</fullName>
        <ecNumber evidence="12">1.3.1.1</ecNumber>
    </recommendedName>
    <alternativeName>
        <fullName evidence="7">Dihydrothymine dehydrogenase</fullName>
    </alternativeName>
    <alternativeName>
        <fullName evidence="6">Dihydrouracil dehydrogenase</fullName>
    </alternativeName>
</protein>
<dbReference type="PATRIC" id="fig|1385369.3.peg.4114"/>
<feature type="domain" description="4Fe-4S ferredoxin-type" evidence="13">
    <location>
        <begin position="372"/>
        <end position="402"/>
    </location>
</feature>
<reference evidence="14 15" key="1">
    <citation type="submission" date="2013-08" db="EMBL/GenBank/DDBJ databases">
        <title>The genome sequence of Skermanella stibiiresistens.</title>
        <authorList>
            <person name="Zhu W."/>
            <person name="Wang G."/>
        </authorList>
    </citation>
    <scope>NUCLEOTIDE SEQUENCE [LARGE SCALE GENOMIC DNA]</scope>
    <source>
        <strain evidence="14 15">SB22</strain>
    </source>
</reference>
<dbReference type="RefSeq" id="WP_037455991.1">
    <property type="nucleotide sequence ID" value="NZ_AVFL01000015.1"/>
</dbReference>
<dbReference type="Pfam" id="PF01180">
    <property type="entry name" value="DHO_dh"/>
    <property type="match status" value="1"/>
</dbReference>
<keyword evidence="2" id="KW-0479">Metal-binding</keyword>
<keyword evidence="15" id="KW-1185">Reference proteome</keyword>
<dbReference type="InterPro" id="IPR005720">
    <property type="entry name" value="Dihydroorotate_DH_cat"/>
</dbReference>
<dbReference type="PANTHER" id="PTHR43073:SF2">
    <property type="entry name" value="DIHYDROPYRIMIDINE DEHYDROGENASE [NADP(+)]"/>
    <property type="match status" value="1"/>
</dbReference>
<dbReference type="SUPFAM" id="SSF51395">
    <property type="entry name" value="FMN-linked oxidoreductases"/>
    <property type="match status" value="1"/>
</dbReference>
<dbReference type="Proteomes" id="UP000019486">
    <property type="component" value="Unassembled WGS sequence"/>
</dbReference>
<evidence type="ECO:0000256" key="2">
    <source>
        <dbReference type="ARBA" id="ARBA00022723"/>
    </source>
</evidence>
<dbReference type="PANTHER" id="PTHR43073">
    <property type="entry name" value="DIHYDROPYRIMIDINE DEHYDROGENASE [NADP(+)]"/>
    <property type="match status" value="1"/>
</dbReference>
<dbReference type="CDD" id="cd02940">
    <property type="entry name" value="DHPD_FMN"/>
    <property type="match status" value="1"/>
</dbReference>
<keyword evidence="4" id="KW-0408">Iron</keyword>
<dbReference type="PROSITE" id="PS51379">
    <property type="entry name" value="4FE4S_FER_2"/>
    <property type="match status" value="2"/>
</dbReference>
<dbReference type="GO" id="GO:0005737">
    <property type="term" value="C:cytoplasm"/>
    <property type="evidence" value="ECO:0007669"/>
    <property type="project" value="InterPro"/>
</dbReference>
<comment type="subunit">
    <text evidence="11">Heterotetramer of 2 PreA and 2 PreT subunits.</text>
</comment>
<evidence type="ECO:0000313" key="15">
    <source>
        <dbReference type="Proteomes" id="UP000019486"/>
    </source>
</evidence>
<proteinExistence type="inferred from homology"/>
<dbReference type="NCBIfam" id="NF006183">
    <property type="entry name" value="PRK08318.1"/>
    <property type="match status" value="1"/>
</dbReference>
<accession>W9H2I6</accession>
<comment type="similarity">
    <text evidence="1">Belongs to the dihydropyrimidine dehydrogenase family.</text>
</comment>
<evidence type="ECO:0000313" key="14">
    <source>
        <dbReference type="EMBL" id="EWY38927.1"/>
    </source>
</evidence>
<dbReference type="GO" id="GO:0046872">
    <property type="term" value="F:metal ion binding"/>
    <property type="evidence" value="ECO:0007669"/>
    <property type="project" value="UniProtKB-KW"/>
</dbReference>
<dbReference type="InterPro" id="IPR017896">
    <property type="entry name" value="4Fe4S_Fe-S-bd"/>
</dbReference>
<keyword evidence="3 14" id="KW-0560">Oxidoreductase</keyword>
<comment type="catalytic activity">
    <reaction evidence="8">
        <text>5,6-dihydrothymine + NAD(+) = thymine + NADH + H(+)</text>
        <dbReference type="Rhea" id="RHEA:28791"/>
        <dbReference type="ChEBI" id="CHEBI:15378"/>
        <dbReference type="ChEBI" id="CHEBI:17821"/>
        <dbReference type="ChEBI" id="CHEBI:27468"/>
        <dbReference type="ChEBI" id="CHEBI:57540"/>
        <dbReference type="ChEBI" id="CHEBI:57945"/>
        <dbReference type="EC" id="1.3.1.1"/>
    </reaction>
</comment>
<dbReference type="STRING" id="1385369.N825_10645"/>
<evidence type="ECO:0000256" key="9">
    <source>
        <dbReference type="ARBA" id="ARBA00048792"/>
    </source>
</evidence>
<dbReference type="InterPro" id="IPR017900">
    <property type="entry name" value="4Fe4S_Fe_S_CS"/>
</dbReference>
<dbReference type="Gene3D" id="3.30.70.20">
    <property type="match status" value="1"/>
</dbReference>
<dbReference type="PROSITE" id="PS00198">
    <property type="entry name" value="4FE4S_FER_1"/>
    <property type="match status" value="1"/>
</dbReference>
<dbReference type="GO" id="GO:0004159">
    <property type="term" value="F:dihydropyrimidine dehydrogenase (NAD+) activity"/>
    <property type="evidence" value="ECO:0007669"/>
    <property type="project" value="UniProtKB-EC"/>
</dbReference>
<gene>
    <name evidence="14" type="ORF">N825_10645</name>
</gene>
<feature type="domain" description="4Fe-4S ferredoxin-type" evidence="13">
    <location>
        <begin position="336"/>
        <end position="365"/>
    </location>
</feature>
<dbReference type="AlphaFoldDB" id="W9H2I6"/>
<evidence type="ECO:0000256" key="10">
    <source>
        <dbReference type="ARBA" id="ARBA00049578"/>
    </source>
</evidence>
<organism evidence="14 15">
    <name type="scientific">Skermanella stibiiresistens SB22</name>
    <dbReference type="NCBI Taxonomy" id="1385369"/>
    <lineage>
        <taxon>Bacteria</taxon>
        <taxon>Pseudomonadati</taxon>
        <taxon>Pseudomonadota</taxon>
        <taxon>Alphaproteobacteria</taxon>
        <taxon>Rhodospirillales</taxon>
        <taxon>Azospirillaceae</taxon>
        <taxon>Skermanella</taxon>
    </lineage>
</organism>
<evidence type="ECO:0000256" key="4">
    <source>
        <dbReference type="ARBA" id="ARBA00023004"/>
    </source>
</evidence>
<sequence length="425" mass="46550">MANLVSDFIGIRSPNPFWLASAPPTDKEYNVVRAFKAGWGGVVWKTLGEDPPVVNVSSRYGAFSYNGTRIAGFNNIELITDRPLEVNLQEIKSVKRQFPDRAVVVSLMVPCEEESWKNILRQVEETGADGIELNFGCPHGMSERGMGSAVGQVPEYVEMVARWCKKHSRMPLIVKLTPNITNILGPARAAKRGGADAVSLINTIQSIMSVDLDVMAPTPVVGGKGTHGGYCGPAVKPIAMHMVADIARDPECQGLAISGIGGISNWHDAAEFISLGASTVQVCTAAMHHGFRIVEDMADGLNNWMDSRDFADIRAFTGMAIPNYVHWQDLNLNYKIVANIDQDACIKCGLCHIACEDTAHQAVGALRIDGARRYEIIEEECVGCNLCMHVCPVENCITMQERDEGKPFLTWQDHPNNPMRRQAAE</sequence>
<comment type="catalytic activity">
    <reaction evidence="9">
        <text>5,6-dihydrouracil + NAD(+) = uracil + NADH + H(+)</text>
        <dbReference type="Rhea" id="RHEA:20189"/>
        <dbReference type="ChEBI" id="CHEBI:15378"/>
        <dbReference type="ChEBI" id="CHEBI:15901"/>
        <dbReference type="ChEBI" id="CHEBI:17568"/>
        <dbReference type="ChEBI" id="CHEBI:57540"/>
        <dbReference type="ChEBI" id="CHEBI:57945"/>
        <dbReference type="EC" id="1.3.1.1"/>
    </reaction>
</comment>
<keyword evidence="5" id="KW-0411">Iron-sulfur</keyword>
<dbReference type="OrthoDB" id="9794954at2"/>
<evidence type="ECO:0000256" key="11">
    <source>
        <dbReference type="ARBA" id="ARBA00049714"/>
    </source>
</evidence>
<evidence type="ECO:0000256" key="3">
    <source>
        <dbReference type="ARBA" id="ARBA00023002"/>
    </source>
</evidence>
<dbReference type="GO" id="GO:0051536">
    <property type="term" value="F:iron-sulfur cluster binding"/>
    <property type="evidence" value="ECO:0007669"/>
    <property type="project" value="UniProtKB-KW"/>
</dbReference>
<dbReference type="InterPro" id="IPR013785">
    <property type="entry name" value="Aldolase_TIM"/>
</dbReference>
<evidence type="ECO:0000256" key="8">
    <source>
        <dbReference type="ARBA" id="ARBA00047685"/>
    </source>
</evidence>
<name>W9H2I6_9PROT</name>
<dbReference type="FunFam" id="3.20.20.70:FF:000027">
    <property type="entry name" value="Dihydropyrimidine dehydrogenase [NADP(+)]"/>
    <property type="match status" value="1"/>
</dbReference>
<comment type="function">
    <text evidence="10">Involved in pyrimidine base degradation. Catalyzes physiologically the reduction of uracil to 5,6-dihydrouracil (DHU) by using NADH as a specific cosubstrate. It also catalyzes the reverse reaction and the reduction of thymine to 5,6-dihydrothymine (DHT).</text>
</comment>
<dbReference type="Pfam" id="PF14697">
    <property type="entry name" value="Fer4_21"/>
    <property type="match status" value="1"/>
</dbReference>
<evidence type="ECO:0000256" key="6">
    <source>
        <dbReference type="ARBA" id="ARBA00030119"/>
    </source>
</evidence>
<dbReference type="EMBL" id="AVFL01000015">
    <property type="protein sequence ID" value="EWY38927.1"/>
    <property type="molecule type" value="Genomic_DNA"/>
</dbReference>
<evidence type="ECO:0000256" key="12">
    <source>
        <dbReference type="ARBA" id="ARBA00049728"/>
    </source>
</evidence>
<dbReference type="Gene3D" id="3.20.20.70">
    <property type="entry name" value="Aldolase class I"/>
    <property type="match status" value="1"/>
</dbReference>
<evidence type="ECO:0000256" key="1">
    <source>
        <dbReference type="ARBA" id="ARBA00010804"/>
    </source>
</evidence>
<evidence type="ECO:0000256" key="5">
    <source>
        <dbReference type="ARBA" id="ARBA00023014"/>
    </source>
</evidence>
<dbReference type="EC" id="1.3.1.1" evidence="12"/>
<dbReference type="SUPFAM" id="SSF54862">
    <property type="entry name" value="4Fe-4S ferredoxins"/>
    <property type="match status" value="1"/>
</dbReference>
<comment type="caution">
    <text evidence="14">The sequence shown here is derived from an EMBL/GenBank/DDBJ whole genome shotgun (WGS) entry which is preliminary data.</text>
</comment>
<evidence type="ECO:0000256" key="7">
    <source>
        <dbReference type="ARBA" id="ARBA00032722"/>
    </source>
</evidence>
<evidence type="ECO:0000259" key="13">
    <source>
        <dbReference type="PROSITE" id="PS51379"/>
    </source>
</evidence>